<evidence type="ECO:0008006" key="4">
    <source>
        <dbReference type="Google" id="ProtNLM"/>
    </source>
</evidence>
<sequence>MQASVVAANPTATTLAVTCATSCILPSPFTITEGPSTFTLSAVYTISTQGVQEKITLVEDCAITGSTQGASCSVSYGVEATYKGVSTSTSYATVTQIPASEIFYEAIEVTGGVDKLDSSASSTETGTGTATATGAATGATTGATTGTATGTATGTGGASASGTGAVAVAEGAAGRGVVVGGKGLWGMVVGVVSVGMGMVLL</sequence>
<feature type="region of interest" description="Disordered" evidence="1">
    <location>
        <begin position="116"/>
        <end position="146"/>
    </location>
</feature>
<dbReference type="GeneID" id="37110810"/>
<dbReference type="STRING" id="1450535.A0A317V7E7"/>
<dbReference type="RefSeq" id="XP_025462396.1">
    <property type="nucleotide sequence ID" value="XM_025608667.1"/>
</dbReference>
<dbReference type="EMBL" id="MSFK01000042">
    <property type="protein sequence ID" value="PWY69191.1"/>
    <property type="molecule type" value="Genomic_DNA"/>
</dbReference>
<evidence type="ECO:0000256" key="1">
    <source>
        <dbReference type="SAM" id="MobiDB-lite"/>
    </source>
</evidence>
<comment type="caution">
    <text evidence="2">The sequence shown here is derived from an EMBL/GenBank/DDBJ whole genome shotgun (WGS) entry which is preliminary data.</text>
</comment>
<protein>
    <recommendedName>
        <fullName evidence="4">GPI anchored cell wall protein</fullName>
    </recommendedName>
</protein>
<proteinExistence type="predicted"/>
<evidence type="ECO:0000313" key="3">
    <source>
        <dbReference type="Proteomes" id="UP000246702"/>
    </source>
</evidence>
<name>A0A317V7E7_9EURO</name>
<dbReference type="AlphaFoldDB" id="A0A317V7E7"/>
<gene>
    <name evidence="2" type="ORF">BO94DRAFT_477881</name>
</gene>
<evidence type="ECO:0000313" key="2">
    <source>
        <dbReference type="EMBL" id="PWY69191.1"/>
    </source>
</evidence>
<keyword evidence="3" id="KW-1185">Reference proteome</keyword>
<reference evidence="2 3" key="1">
    <citation type="submission" date="2016-12" db="EMBL/GenBank/DDBJ databases">
        <title>The genomes of Aspergillus section Nigri reveals drivers in fungal speciation.</title>
        <authorList>
            <consortium name="DOE Joint Genome Institute"/>
            <person name="Vesth T.C."/>
            <person name="Nybo J."/>
            <person name="Theobald S."/>
            <person name="Brandl J."/>
            <person name="Frisvad J.C."/>
            <person name="Nielsen K.F."/>
            <person name="Lyhne E.K."/>
            <person name="Kogle M.E."/>
            <person name="Kuo A."/>
            <person name="Riley R."/>
            <person name="Clum A."/>
            <person name="Nolan M."/>
            <person name="Lipzen A."/>
            <person name="Salamov A."/>
            <person name="Henrissat B."/>
            <person name="Wiebenga A."/>
            <person name="De Vries R.P."/>
            <person name="Grigoriev I.V."/>
            <person name="Mortensen U.H."/>
            <person name="Andersen M.R."/>
            <person name="Baker S.E."/>
        </authorList>
    </citation>
    <scope>NUCLEOTIDE SEQUENCE [LARGE SCALE GENOMIC DNA]</scope>
    <source>
        <strain evidence="2 3">CBS 115572</strain>
    </source>
</reference>
<organism evidence="2 3">
    <name type="scientific">Aspergillus sclerotioniger CBS 115572</name>
    <dbReference type="NCBI Taxonomy" id="1450535"/>
    <lineage>
        <taxon>Eukaryota</taxon>
        <taxon>Fungi</taxon>
        <taxon>Dikarya</taxon>
        <taxon>Ascomycota</taxon>
        <taxon>Pezizomycotina</taxon>
        <taxon>Eurotiomycetes</taxon>
        <taxon>Eurotiomycetidae</taxon>
        <taxon>Eurotiales</taxon>
        <taxon>Aspergillaceae</taxon>
        <taxon>Aspergillus</taxon>
        <taxon>Aspergillus subgen. Circumdati</taxon>
    </lineage>
</organism>
<feature type="compositionally biased region" description="Low complexity" evidence="1">
    <location>
        <begin position="119"/>
        <end position="146"/>
    </location>
</feature>
<dbReference type="OrthoDB" id="4991875at2759"/>
<dbReference type="Proteomes" id="UP000246702">
    <property type="component" value="Unassembled WGS sequence"/>
</dbReference>
<accession>A0A317V7E7</accession>